<evidence type="ECO:0000256" key="1">
    <source>
        <dbReference type="SAM" id="Phobius"/>
    </source>
</evidence>
<dbReference type="Proteomes" id="UP000744769">
    <property type="component" value="Unassembled WGS sequence"/>
</dbReference>
<reference evidence="2" key="1">
    <citation type="submission" date="2020-03" db="EMBL/GenBank/DDBJ databases">
        <title>Draft sequencing of Calidifontibacter sp. DB0510.</title>
        <authorList>
            <person name="Kim D.-U."/>
        </authorList>
    </citation>
    <scope>NUCLEOTIDE SEQUENCE</scope>
    <source>
        <strain evidence="2">DB0510</strain>
    </source>
</reference>
<name>A0A967B236_9MICO</name>
<dbReference type="RefSeq" id="WP_166197596.1">
    <property type="nucleotide sequence ID" value="NZ_JAAOIV010000011.1"/>
</dbReference>
<sequence length="473" mass="48802">MTPDRRGPAYDDDPVAHFFAEHRAAVREEPATDLTWQRVVHSRRPRRSHHRLRSFLAASAAAAVAVFGVWSWQQHPFGTGGVRPGQQISGSADYAASVASGPSNSTQVPGPVPSSFASWSVSNAGNGTLYDLGSAVCGQQVCPTLLRSADNGSTWRSVHTFAGTDTSQAVGSARPLIQPNRAVTEVRFATPQIGYAFGGALWVTSDGGASFQQVDHPGQAVLGLEVSRNQVMVLSADDCSAGVCRGPIYLSRTTPQAGSAALTTIASADVGTPLRGALLAVQDGVTVVSPIPQKAGTPIPPLVPAPDGNLDTIPSPQGCGTAPLESIALASNVSRLMWGLCAVSSTATTTTYSVLRSTDAGNRWSVAGNRTLTMPRLGRVTLAAADQAHLVATAGGPRSGSATGASSAGALVVSANGGRSFAPPTSAAPVPSSGFDWSASPGSSEFYAVPRTTAGYWWSTDRGRTWKVVDPTS</sequence>
<keyword evidence="3" id="KW-1185">Reference proteome</keyword>
<keyword evidence="1" id="KW-0472">Membrane</keyword>
<comment type="caution">
    <text evidence="2">The sequence shown here is derived from an EMBL/GenBank/DDBJ whole genome shotgun (WGS) entry which is preliminary data.</text>
</comment>
<feature type="transmembrane region" description="Helical" evidence="1">
    <location>
        <begin position="52"/>
        <end position="72"/>
    </location>
</feature>
<keyword evidence="1" id="KW-1133">Transmembrane helix</keyword>
<proteinExistence type="predicted"/>
<organism evidence="2 3">
    <name type="scientific">Metallococcus carri</name>
    <dbReference type="NCBI Taxonomy" id="1656884"/>
    <lineage>
        <taxon>Bacteria</taxon>
        <taxon>Bacillati</taxon>
        <taxon>Actinomycetota</taxon>
        <taxon>Actinomycetes</taxon>
        <taxon>Micrococcales</taxon>
        <taxon>Dermacoccaceae</taxon>
        <taxon>Metallococcus</taxon>
    </lineage>
</organism>
<accession>A0A967B236</accession>
<dbReference type="SUPFAM" id="SSF110296">
    <property type="entry name" value="Oligoxyloglucan reducing end-specific cellobiohydrolase"/>
    <property type="match status" value="2"/>
</dbReference>
<keyword evidence="1" id="KW-0812">Transmembrane</keyword>
<protein>
    <submittedName>
        <fullName evidence="2">Uncharacterized protein</fullName>
    </submittedName>
</protein>
<dbReference type="AlphaFoldDB" id="A0A967B236"/>
<evidence type="ECO:0000313" key="3">
    <source>
        <dbReference type="Proteomes" id="UP000744769"/>
    </source>
</evidence>
<dbReference type="EMBL" id="JAAOIV010000011">
    <property type="protein sequence ID" value="NHN56888.1"/>
    <property type="molecule type" value="Genomic_DNA"/>
</dbReference>
<gene>
    <name evidence="2" type="ORF">G9U51_14010</name>
</gene>
<dbReference type="Gene3D" id="2.130.10.10">
    <property type="entry name" value="YVTN repeat-like/Quinoprotein amine dehydrogenase"/>
    <property type="match status" value="2"/>
</dbReference>
<dbReference type="InterPro" id="IPR015943">
    <property type="entry name" value="WD40/YVTN_repeat-like_dom_sf"/>
</dbReference>
<evidence type="ECO:0000313" key="2">
    <source>
        <dbReference type="EMBL" id="NHN56888.1"/>
    </source>
</evidence>